<gene>
    <name evidence="6" type="ORF">ACHAWO_009007</name>
</gene>
<dbReference type="SUPFAM" id="SSF52540">
    <property type="entry name" value="P-loop containing nucleoside triphosphate hydrolases"/>
    <property type="match status" value="1"/>
</dbReference>
<dbReference type="PROSITE" id="PS51354">
    <property type="entry name" value="GLUTAREDOXIN_2"/>
    <property type="match status" value="1"/>
</dbReference>
<feature type="domain" description="Glutaredoxin" evidence="5">
    <location>
        <begin position="768"/>
        <end position="835"/>
    </location>
</feature>
<dbReference type="FunFam" id="3.40.50.300:FF:000136">
    <property type="entry name" value="Replication factor C subunit 5"/>
    <property type="match status" value="1"/>
</dbReference>
<dbReference type="SUPFAM" id="SSF52833">
    <property type="entry name" value="Thioredoxin-like"/>
    <property type="match status" value="1"/>
</dbReference>
<dbReference type="Gene3D" id="3.40.30.10">
    <property type="entry name" value="Glutaredoxin"/>
    <property type="match status" value="1"/>
</dbReference>
<comment type="similarity">
    <text evidence="2">Belongs to the activator 1 small subunits family.</text>
</comment>
<evidence type="ECO:0000256" key="4">
    <source>
        <dbReference type="ARBA" id="ARBA00023242"/>
    </source>
</evidence>
<dbReference type="GO" id="GO:0005694">
    <property type="term" value="C:chromosome"/>
    <property type="evidence" value="ECO:0007669"/>
    <property type="project" value="UniProtKB-ARBA"/>
</dbReference>
<keyword evidence="3" id="KW-0235">DNA replication</keyword>
<dbReference type="Gene3D" id="1.20.272.10">
    <property type="match status" value="1"/>
</dbReference>
<dbReference type="InterPro" id="IPR050238">
    <property type="entry name" value="DNA_Rep/Repair_Clamp_Loader"/>
</dbReference>
<dbReference type="GO" id="GO:0005634">
    <property type="term" value="C:nucleus"/>
    <property type="evidence" value="ECO:0007669"/>
    <property type="project" value="UniProtKB-SubCell"/>
</dbReference>
<dbReference type="Gene3D" id="3.40.50.300">
    <property type="entry name" value="P-loop containing nucleotide triphosphate hydrolases"/>
    <property type="match status" value="1"/>
</dbReference>
<dbReference type="Pfam" id="PF21960">
    <property type="entry name" value="RCF1-5-like_lid"/>
    <property type="match status" value="1"/>
</dbReference>
<dbReference type="Gene3D" id="1.10.8.60">
    <property type="match status" value="1"/>
</dbReference>
<dbReference type="Proteomes" id="UP001530400">
    <property type="component" value="Unassembled WGS sequence"/>
</dbReference>
<sequence length="865" mass="95112">MLWVDKHRPTRLTSLTTSPTLTNRLTSLSSSPQTLPHLLFYGPPGSGKKTRISTLLNAIFGKELKLRLDKRTFTTPTGRSVDINLITSNYHVEMCPGDCGLNDRYVVQDVIKEMASSKNIAAFKGGEKSEASDGGRPTYKAVVLLEVDKLTRPAQAALRRTMEKYSGSCRLILCCNNPSRVIDPVRSRCLGIRVGAPGVDEIASVLKTVARKESITLPDELAINLARSSNRNLRRAILMLESCHVISRDDSGKTLPATMTIPKTDWERYISQLASEIVKEQSPKRLMAAREKLYELLINCIPAQVILKTLVMDLLPTLDDSIKGDVIMWAAFYEHRISMGSKEIFHLEAFIAKRNFQFPLSLGPLATDHRDILQLDQEKMNSIIFTFTLYILLSLHPACTDAFSTPTSAYAKLSSSASLISPITGEPVSSILQPGKKSLVVLLPQLGEFDSSEYVEFLNAAAPSLNENSIHLQVIGIGDLKAANAFCEFTSLPKENLLLDSNGDVHKALDLYSGPNFSLPDGIAENTDLLKFFLGQLPGGVPKDEDQLVPVSNAWLNYLAMCAGIGAKGTLREILRGYFGDYSAPERFREADVVKAGFIKIGPGVGPVELGPLKYNQWFSDERGYQRPVELATVRLKNMVEWDTYVSNPLAIAQRGGTFLFDEDGNELYSYKSTGVLTYSETMPRPLSFLASYIDKQTALNPLGLLDNGGGELRKGRGILKPAGKFMGLLSLLFKLENKLQAQALGAEESDYDKARQEIQDTVSKNKVVLYTYGLSPFSSEASGLLDEAGIDYEQIEVGLEWFLLDKEKSVLRATLLEMTGQSSLPHVFINGEHVGGLFTGSSDGKYPGLAGLKERGDLVELVGQ</sequence>
<dbReference type="FunFam" id="1.20.272.10:FF:000002">
    <property type="entry name" value="Replication factor C subunit 3"/>
    <property type="match status" value="1"/>
</dbReference>
<dbReference type="SUPFAM" id="SSF48019">
    <property type="entry name" value="post-AAA+ oligomerization domain-like"/>
    <property type="match status" value="1"/>
</dbReference>
<accession>A0ABD3Q7U6</accession>
<dbReference type="PANTHER" id="PTHR11669">
    <property type="entry name" value="REPLICATION FACTOR C / DNA POLYMERASE III GAMMA-TAU SUBUNIT"/>
    <property type="match status" value="1"/>
</dbReference>
<dbReference type="FunFam" id="1.10.8.60:FF:000030">
    <property type="entry name" value="replication factor C subunit 3"/>
    <property type="match status" value="1"/>
</dbReference>
<proteinExistence type="inferred from homology"/>
<comment type="subcellular location">
    <subcellularLocation>
        <location evidence="1">Nucleus</location>
    </subcellularLocation>
</comment>
<protein>
    <recommendedName>
        <fullName evidence="5">Glutaredoxin domain-containing protein</fullName>
    </recommendedName>
</protein>
<dbReference type="AlphaFoldDB" id="A0ABD3Q7U6"/>
<comment type="caution">
    <text evidence="6">The sequence shown here is derived from an EMBL/GenBank/DDBJ whole genome shotgun (WGS) entry which is preliminary data.</text>
</comment>
<keyword evidence="7" id="KW-1185">Reference proteome</keyword>
<dbReference type="GO" id="GO:0032991">
    <property type="term" value="C:protein-containing complex"/>
    <property type="evidence" value="ECO:0007669"/>
    <property type="project" value="UniProtKB-ARBA"/>
</dbReference>
<keyword evidence="4" id="KW-0539">Nucleus</keyword>
<evidence type="ECO:0000256" key="2">
    <source>
        <dbReference type="ARBA" id="ARBA00005378"/>
    </source>
</evidence>
<dbReference type="InterPro" id="IPR002109">
    <property type="entry name" value="Glutaredoxin"/>
</dbReference>
<evidence type="ECO:0000313" key="7">
    <source>
        <dbReference type="Proteomes" id="UP001530400"/>
    </source>
</evidence>
<dbReference type="CDD" id="cd00009">
    <property type="entry name" value="AAA"/>
    <property type="match status" value="1"/>
</dbReference>
<evidence type="ECO:0000256" key="1">
    <source>
        <dbReference type="ARBA" id="ARBA00004123"/>
    </source>
</evidence>
<dbReference type="Pfam" id="PF22534">
    <property type="entry name" value="RFC_C"/>
    <property type="match status" value="1"/>
</dbReference>
<evidence type="ECO:0000313" key="6">
    <source>
        <dbReference type="EMBL" id="KAL3796338.1"/>
    </source>
</evidence>
<dbReference type="GO" id="GO:0006281">
    <property type="term" value="P:DNA repair"/>
    <property type="evidence" value="ECO:0007669"/>
    <property type="project" value="UniProtKB-ARBA"/>
</dbReference>
<dbReference type="InterPro" id="IPR008921">
    <property type="entry name" value="DNA_pol3_clamp-load_cplx_C"/>
</dbReference>
<evidence type="ECO:0000259" key="5">
    <source>
        <dbReference type="Pfam" id="PF00462"/>
    </source>
</evidence>
<dbReference type="GO" id="GO:0006271">
    <property type="term" value="P:DNA strand elongation involved in DNA replication"/>
    <property type="evidence" value="ECO:0007669"/>
    <property type="project" value="UniProtKB-ARBA"/>
</dbReference>
<dbReference type="InterPro" id="IPR036249">
    <property type="entry name" value="Thioredoxin-like_sf"/>
</dbReference>
<dbReference type="Pfam" id="PF13911">
    <property type="entry name" value="AhpC-TSA_2"/>
    <property type="match status" value="1"/>
</dbReference>
<dbReference type="GO" id="GO:0008094">
    <property type="term" value="F:ATP-dependent activity, acting on DNA"/>
    <property type="evidence" value="ECO:0007669"/>
    <property type="project" value="UniProtKB-ARBA"/>
</dbReference>
<dbReference type="CDD" id="cd02066">
    <property type="entry name" value="GRX_family"/>
    <property type="match status" value="1"/>
</dbReference>
<dbReference type="InterPro" id="IPR027417">
    <property type="entry name" value="P-loop_NTPase"/>
</dbReference>
<evidence type="ECO:0000256" key="3">
    <source>
        <dbReference type="ARBA" id="ARBA00022705"/>
    </source>
</evidence>
<name>A0ABD3Q7U6_9STRA</name>
<dbReference type="InterPro" id="IPR032801">
    <property type="entry name" value="PXL2A/B/C"/>
</dbReference>
<organism evidence="6 7">
    <name type="scientific">Cyclotella atomus</name>
    <dbReference type="NCBI Taxonomy" id="382360"/>
    <lineage>
        <taxon>Eukaryota</taxon>
        <taxon>Sar</taxon>
        <taxon>Stramenopiles</taxon>
        <taxon>Ochrophyta</taxon>
        <taxon>Bacillariophyta</taxon>
        <taxon>Coscinodiscophyceae</taxon>
        <taxon>Thalassiosirophycidae</taxon>
        <taxon>Stephanodiscales</taxon>
        <taxon>Stephanodiscaceae</taxon>
        <taxon>Cyclotella</taxon>
    </lineage>
</organism>
<reference evidence="6 7" key="1">
    <citation type="submission" date="2024-10" db="EMBL/GenBank/DDBJ databases">
        <title>Updated reference genomes for cyclostephanoid diatoms.</title>
        <authorList>
            <person name="Roberts W.R."/>
            <person name="Alverson A.J."/>
        </authorList>
    </citation>
    <scope>NUCLEOTIDE SEQUENCE [LARGE SCALE GENOMIC DNA]</scope>
    <source>
        <strain evidence="6 7">AJA010-31</strain>
    </source>
</reference>
<dbReference type="EMBL" id="JALLPJ020000297">
    <property type="protein sequence ID" value="KAL3796338.1"/>
    <property type="molecule type" value="Genomic_DNA"/>
</dbReference>
<dbReference type="Pfam" id="PF00462">
    <property type="entry name" value="Glutaredoxin"/>
    <property type="match status" value="1"/>
</dbReference>
<dbReference type="PANTHER" id="PTHR11669:SF1">
    <property type="entry name" value="REPLICATION FACTOR C SUBUNIT 3"/>
    <property type="match status" value="1"/>
</dbReference>